<evidence type="ECO:0000313" key="2">
    <source>
        <dbReference type="Proteomes" id="UP001061991"/>
    </source>
</evidence>
<gene>
    <name evidence="1" type="ORF">N8E88_05000</name>
</gene>
<proteinExistence type="predicted"/>
<dbReference type="Proteomes" id="UP001061991">
    <property type="component" value="Plasmid p_unnamed2"/>
</dbReference>
<keyword evidence="1" id="KW-0614">Plasmid</keyword>
<name>A0ACD4CX78_9HYPH</name>
<keyword evidence="2" id="KW-1185">Reference proteome</keyword>
<evidence type="ECO:0000313" key="1">
    <source>
        <dbReference type="EMBL" id="UXN58181.1"/>
    </source>
</evidence>
<protein>
    <submittedName>
        <fullName evidence="1">Uncharacterized protein</fullName>
    </submittedName>
</protein>
<accession>A0ACD4CX78</accession>
<geneLocation type="plasmid" evidence="1 2">
    <name>p_unnamed2</name>
</geneLocation>
<organism evidence="1 2">
    <name type="scientific">Phyllobacterium zundukense</name>
    <dbReference type="NCBI Taxonomy" id="1867719"/>
    <lineage>
        <taxon>Bacteria</taxon>
        <taxon>Pseudomonadati</taxon>
        <taxon>Pseudomonadota</taxon>
        <taxon>Alphaproteobacteria</taxon>
        <taxon>Hyphomicrobiales</taxon>
        <taxon>Phyllobacteriaceae</taxon>
        <taxon>Phyllobacterium</taxon>
    </lineage>
</organism>
<reference evidence="1" key="1">
    <citation type="submission" date="2022-09" db="EMBL/GenBank/DDBJ databases">
        <title>Interaction between co-microsymbionts with complementary sets of symbiotic genes in legume-rhizobium systems.</title>
        <authorList>
            <person name="Safronova V."/>
            <person name="Sazanova A."/>
            <person name="Afonin A."/>
            <person name="Chirak E."/>
        </authorList>
    </citation>
    <scope>NUCLEOTIDE SEQUENCE</scope>
    <source>
        <strain evidence="1">A18/3m</strain>
    </source>
</reference>
<sequence>MRFYEYHEARRLLTAVTGPSSLFAQERAKDPSPSTEVAFLKSITVMPGSLLAARSLLPKPKITEYEKHNDDCSDQPYEVVHDMLLLDGISTMPINRSGIWLINAAAWPGRMELLNTSVHGRANRFRLVEQ</sequence>
<dbReference type="EMBL" id="CP104971">
    <property type="protein sequence ID" value="UXN58181.1"/>
    <property type="molecule type" value="Genomic_DNA"/>
</dbReference>